<dbReference type="InterPro" id="IPR006677">
    <property type="entry name" value="tRNA_intron_Endonuc_cat-like"/>
</dbReference>
<organism evidence="6 7">
    <name type="scientific">Phialocephala subalpina</name>
    <dbReference type="NCBI Taxonomy" id="576137"/>
    <lineage>
        <taxon>Eukaryota</taxon>
        <taxon>Fungi</taxon>
        <taxon>Dikarya</taxon>
        <taxon>Ascomycota</taxon>
        <taxon>Pezizomycotina</taxon>
        <taxon>Leotiomycetes</taxon>
        <taxon>Helotiales</taxon>
        <taxon>Mollisiaceae</taxon>
        <taxon>Phialocephala</taxon>
        <taxon>Phialocephala fortinii species complex</taxon>
    </lineage>
</organism>
<comment type="similarity">
    <text evidence="1">Belongs to the tRNA-intron endonuclease family.</text>
</comment>
<dbReference type="EMBL" id="FJOG01000095">
    <property type="protein sequence ID" value="CZR70099.1"/>
    <property type="molecule type" value="Genomic_DNA"/>
</dbReference>
<feature type="compositionally biased region" description="Polar residues" evidence="4">
    <location>
        <begin position="376"/>
        <end position="393"/>
    </location>
</feature>
<dbReference type="GO" id="GO:0003676">
    <property type="term" value="F:nucleic acid binding"/>
    <property type="evidence" value="ECO:0007669"/>
    <property type="project" value="InterPro"/>
</dbReference>
<dbReference type="Proteomes" id="UP000184330">
    <property type="component" value="Unassembled WGS sequence"/>
</dbReference>
<dbReference type="SUPFAM" id="SSF53032">
    <property type="entry name" value="tRNA-intron endonuclease catalytic domain-like"/>
    <property type="match status" value="1"/>
</dbReference>
<evidence type="ECO:0000256" key="1">
    <source>
        <dbReference type="ARBA" id="ARBA00008078"/>
    </source>
</evidence>
<gene>
    <name evidence="6" type="ORF">PAC_20000</name>
</gene>
<dbReference type="STRING" id="576137.A0A1L7XYL0"/>
<evidence type="ECO:0000313" key="7">
    <source>
        <dbReference type="Proteomes" id="UP000184330"/>
    </source>
</evidence>
<keyword evidence="6" id="KW-0378">Hydrolase</keyword>
<evidence type="ECO:0000256" key="4">
    <source>
        <dbReference type="SAM" id="MobiDB-lite"/>
    </source>
</evidence>
<feature type="domain" description="tRNA intron endonuclease catalytic" evidence="5">
    <location>
        <begin position="502"/>
        <end position="597"/>
    </location>
</feature>
<evidence type="ECO:0000313" key="6">
    <source>
        <dbReference type="EMBL" id="CZR70099.1"/>
    </source>
</evidence>
<dbReference type="GO" id="GO:0000379">
    <property type="term" value="P:tRNA-type intron splice site recognition and cleavage"/>
    <property type="evidence" value="ECO:0007669"/>
    <property type="project" value="TreeGrafter"/>
</dbReference>
<keyword evidence="7" id="KW-1185">Reference proteome</keyword>
<sequence length="636" mass="71883">MADTTQTAPVVEGDKPQIQQAIQPRPLSKFQQLNKLYALPAPLRTFPLPTFVPHNPLSLFHILYVWVSQTVKPQISRFDHLYEGLFSPETRSVHVTDVRSIRGLWEQGFYGKGTLSRSEPSWLDREKTKRGNKGKSTSEDNTRKRRAERQQTKWERARKEREAIDEKLLEEAAAAVQQREELNHVVPVASTLVEEVLDTVEVKEPIQMESKSLAIVDEILEQALERVESPVLKPAKLGWAAPVGPLELLSLPNSDDGLTVACFTEDFDDKYVKRFFAAPVGPMELLALPNSLRSYEPPKLPQHTLSKLPDTNPTDFPFEHESVTLPDVKINGNGSIAPNALGINGHTQPDEIEVVGGSETNEDTIDESIHSDETTETNGTPANGSTLANSRPSTPKVKRQKSVRFSPTVEKNTFIQSEPPSPERAVVASTSVVEEPLEIKNQEHLQLTLEEAFFLSYALGAISIVDPETKAPIPNQDLFYLLRKTSYFPPQLNPALSPDDPFMMNYVVYHHYRSLGWVVRSGIKFSVDYMLYNRGPVFSHAEFGVLILPSYSDPYWTSDPFLEKLSREKQKRTWAWMSCINRVITQVKKTLILTYVDVPKPLSVQEEQDLGIDGVLSRYKVREIVMKRFAANRMRD</sequence>
<dbReference type="PANTHER" id="PTHR21227:SF0">
    <property type="entry name" value="TRNA-SPLICING ENDONUCLEASE SUBUNIT SEN2"/>
    <property type="match status" value="1"/>
</dbReference>
<dbReference type="GO" id="GO:0000214">
    <property type="term" value="C:tRNA-intron endonuclease complex"/>
    <property type="evidence" value="ECO:0007669"/>
    <property type="project" value="TreeGrafter"/>
</dbReference>
<dbReference type="GO" id="GO:0000213">
    <property type="term" value="F:tRNA-intron lyase activity"/>
    <property type="evidence" value="ECO:0007669"/>
    <property type="project" value="UniProtKB-EC"/>
</dbReference>
<dbReference type="AlphaFoldDB" id="A0A1L7XYL0"/>
<dbReference type="PANTHER" id="PTHR21227">
    <property type="entry name" value="TRNA-SPLICING ENDONUCLEASE SUBUNIT SEN2"/>
    <property type="match status" value="1"/>
</dbReference>
<dbReference type="InterPro" id="IPR006676">
    <property type="entry name" value="tRNA_splic"/>
</dbReference>
<protein>
    <recommendedName>
        <fullName evidence="2">tRNA-intron lyase</fullName>
        <ecNumber evidence="2">4.6.1.16</ecNumber>
    </recommendedName>
</protein>
<comment type="catalytic activity">
    <reaction evidence="3">
        <text>pretRNA = a 3'-half-tRNA molecule with a 5'-OH end + a 5'-half-tRNA molecule with a 2',3'-cyclic phosphate end + an intron with a 2',3'-cyclic phosphate and a 5'-hydroxyl terminus.</text>
        <dbReference type="EC" id="4.6.1.16"/>
    </reaction>
</comment>
<proteinExistence type="inferred from homology"/>
<reference evidence="6 7" key="1">
    <citation type="submission" date="2016-03" db="EMBL/GenBank/DDBJ databases">
        <authorList>
            <person name="Ploux O."/>
        </authorList>
    </citation>
    <scope>NUCLEOTIDE SEQUENCE [LARGE SCALE GENOMIC DNA]</scope>
    <source>
        <strain evidence="6 7">UAMH 11012</strain>
    </source>
</reference>
<dbReference type="EC" id="4.6.1.16" evidence="2"/>
<evidence type="ECO:0000256" key="3">
    <source>
        <dbReference type="ARBA" id="ARBA00034031"/>
    </source>
</evidence>
<dbReference type="InterPro" id="IPR011856">
    <property type="entry name" value="tRNA_endonuc-like_dom_sf"/>
</dbReference>
<feature type="region of interest" description="Disordered" evidence="4">
    <location>
        <begin position="116"/>
        <end position="157"/>
    </location>
</feature>
<dbReference type="OrthoDB" id="10249562at2759"/>
<dbReference type="FunFam" id="3.40.1350.10:FF:000007">
    <property type="entry name" value="tRNA-splicing endonuclease subunit Sen2"/>
    <property type="match status" value="1"/>
</dbReference>
<feature type="region of interest" description="Disordered" evidence="4">
    <location>
        <begin position="362"/>
        <end position="403"/>
    </location>
</feature>
<name>A0A1L7XYL0_9HELO</name>
<evidence type="ECO:0000259" key="5">
    <source>
        <dbReference type="Pfam" id="PF01974"/>
    </source>
</evidence>
<accession>A0A1L7XYL0</accession>
<dbReference type="GO" id="GO:0005737">
    <property type="term" value="C:cytoplasm"/>
    <property type="evidence" value="ECO:0007669"/>
    <property type="project" value="TreeGrafter"/>
</dbReference>
<keyword evidence="6" id="KW-0540">Nuclease</keyword>
<keyword evidence="6" id="KW-0255">Endonuclease</keyword>
<dbReference type="Pfam" id="PF01974">
    <property type="entry name" value="tRNA_int_endo"/>
    <property type="match status" value="1"/>
</dbReference>
<dbReference type="InterPro" id="IPR036167">
    <property type="entry name" value="tRNA_intron_Endo_cat-like_sf"/>
</dbReference>
<dbReference type="CDD" id="cd22363">
    <property type="entry name" value="tRNA-intron_lyase_C"/>
    <property type="match status" value="1"/>
</dbReference>
<evidence type="ECO:0000256" key="2">
    <source>
        <dbReference type="ARBA" id="ARBA00012573"/>
    </source>
</evidence>
<dbReference type="Gene3D" id="3.40.1350.10">
    <property type="match status" value="1"/>
</dbReference>
<feature type="compositionally biased region" description="Basic and acidic residues" evidence="4">
    <location>
        <begin position="136"/>
        <end position="157"/>
    </location>
</feature>